<sequence length="138" mass="15098">MNLASALPVQSSNIDTAEALEGIYAVGFDLIERENWKDASDVFRAMLLLAPRDERAWIALGQCHERQGQEHVAVELYSMGILAIPSAVRCRIALARALEARGDSMNADSVLDAAENIASESSEDELVDLVRRERGGRS</sequence>
<protein>
    <submittedName>
        <fullName evidence="1">Uncharacterized protein</fullName>
    </submittedName>
</protein>
<dbReference type="Gene3D" id="1.25.40.10">
    <property type="entry name" value="Tetratricopeptide repeat domain"/>
    <property type="match status" value="1"/>
</dbReference>
<dbReference type="InterPro" id="IPR011990">
    <property type="entry name" value="TPR-like_helical_dom_sf"/>
</dbReference>
<keyword evidence="2" id="KW-1185">Reference proteome</keyword>
<dbReference type="SUPFAM" id="SSF48452">
    <property type="entry name" value="TPR-like"/>
    <property type="match status" value="1"/>
</dbReference>
<evidence type="ECO:0000313" key="2">
    <source>
        <dbReference type="Proteomes" id="UP000064967"/>
    </source>
</evidence>
<dbReference type="EMBL" id="CP012333">
    <property type="protein sequence ID" value="AKU99915.1"/>
    <property type="molecule type" value="Genomic_DNA"/>
</dbReference>
<reference evidence="1 2" key="1">
    <citation type="submission" date="2015-08" db="EMBL/GenBank/DDBJ databases">
        <authorList>
            <person name="Babu N.S."/>
            <person name="Beckwith C.J."/>
            <person name="Beseler K.G."/>
            <person name="Brison A."/>
            <person name="Carone J.V."/>
            <person name="Caskin T.P."/>
            <person name="Diamond M."/>
            <person name="Durham M.E."/>
            <person name="Foxe J.M."/>
            <person name="Go M."/>
            <person name="Henderson B.A."/>
            <person name="Jones I.B."/>
            <person name="McGettigan J.A."/>
            <person name="Micheletti S.J."/>
            <person name="Nasrallah M.E."/>
            <person name="Ortiz D."/>
            <person name="Piller C.R."/>
            <person name="Privatt S.R."/>
            <person name="Schneider S.L."/>
            <person name="Sharp S."/>
            <person name="Smith T.C."/>
            <person name="Stanton J.D."/>
            <person name="Ullery H.E."/>
            <person name="Wilson R.J."/>
            <person name="Serrano M.G."/>
            <person name="Buck G."/>
            <person name="Lee V."/>
            <person name="Wang Y."/>
            <person name="Carvalho R."/>
            <person name="Voegtly L."/>
            <person name="Shi R."/>
            <person name="Duckworth R."/>
            <person name="Johnson A."/>
            <person name="Loviza R."/>
            <person name="Walstead R."/>
            <person name="Shah Z."/>
            <person name="Kiflezghi M."/>
            <person name="Wade K."/>
            <person name="Ball S.L."/>
            <person name="Bradley K.W."/>
            <person name="Asai D.J."/>
            <person name="Bowman C.A."/>
            <person name="Russell D.A."/>
            <person name="Pope W.H."/>
            <person name="Jacobs-Sera D."/>
            <person name="Hendrix R.W."/>
            <person name="Hatfull G.F."/>
        </authorList>
    </citation>
    <scope>NUCLEOTIDE SEQUENCE [LARGE SCALE GENOMIC DNA]</scope>
    <source>
        <strain evidence="1 2">DSM 27648</strain>
    </source>
</reference>
<gene>
    <name evidence="1" type="ORF">AKJ09_06579</name>
</gene>
<proteinExistence type="predicted"/>
<name>A0A0K1Q280_9BACT</name>
<dbReference type="KEGG" id="llu:AKJ09_06579"/>
<dbReference type="AlphaFoldDB" id="A0A0K1Q280"/>
<evidence type="ECO:0000313" key="1">
    <source>
        <dbReference type="EMBL" id="AKU99915.1"/>
    </source>
</evidence>
<dbReference type="RefSeq" id="WP_146651293.1">
    <property type="nucleotide sequence ID" value="NZ_CP012333.1"/>
</dbReference>
<dbReference type="STRING" id="1391654.AKJ09_06579"/>
<dbReference type="Proteomes" id="UP000064967">
    <property type="component" value="Chromosome"/>
</dbReference>
<organism evidence="1 2">
    <name type="scientific">Labilithrix luteola</name>
    <dbReference type="NCBI Taxonomy" id="1391654"/>
    <lineage>
        <taxon>Bacteria</taxon>
        <taxon>Pseudomonadati</taxon>
        <taxon>Myxococcota</taxon>
        <taxon>Polyangia</taxon>
        <taxon>Polyangiales</taxon>
        <taxon>Labilitrichaceae</taxon>
        <taxon>Labilithrix</taxon>
    </lineage>
</organism>
<accession>A0A0K1Q280</accession>